<dbReference type="SUPFAM" id="SSF52058">
    <property type="entry name" value="L domain-like"/>
    <property type="match status" value="1"/>
</dbReference>
<reference evidence="6 7" key="1">
    <citation type="journal article" date="2024" name="BMC Biol.">
        <title>Comparative genomics of Ascetosporea gives new insight into the evolutionary basis for animal parasitism in Rhizaria.</title>
        <authorList>
            <person name="Hiltunen Thoren M."/>
            <person name="Onut-Brannstrom I."/>
            <person name="Alfjorden A."/>
            <person name="Peckova H."/>
            <person name="Swords F."/>
            <person name="Hooper C."/>
            <person name="Holzer A.S."/>
            <person name="Bass D."/>
            <person name="Burki F."/>
        </authorList>
    </citation>
    <scope>NUCLEOTIDE SEQUENCE [LARGE SCALE GENOMIC DNA]</scope>
    <source>
        <strain evidence="6">20-A016</strain>
    </source>
</reference>
<evidence type="ECO:0000256" key="1">
    <source>
        <dbReference type="ARBA" id="ARBA00004123"/>
    </source>
</evidence>
<dbReference type="InterPro" id="IPR044640">
    <property type="entry name" value="RU2A"/>
</dbReference>
<keyword evidence="2" id="KW-0433">Leucine-rich repeat</keyword>
<dbReference type="PROSITE" id="PS51450">
    <property type="entry name" value="LRR"/>
    <property type="match status" value="1"/>
</dbReference>
<evidence type="ECO:0000256" key="3">
    <source>
        <dbReference type="ARBA" id="ARBA00022737"/>
    </source>
</evidence>
<comment type="subcellular location">
    <subcellularLocation>
        <location evidence="1">Nucleus</location>
    </subcellularLocation>
</comment>
<proteinExistence type="inferred from homology"/>
<dbReference type="PANTHER" id="PTHR10552:SF6">
    <property type="entry name" value="U2 SMALL NUCLEAR RIBONUCLEOPROTEIN A"/>
    <property type="match status" value="1"/>
</dbReference>
<evidence type="ECO:0000256" key="2">
    <source>
        <dbReference type="ARBA" id="ARBA00022614"/>
    </source>
</evidence>
<dbReference type="InterPro" id="IPR032675">
    <property type="entry name" value="LRR_dom_sf"/>
</dbReference>
<evidence type="ECO:0000313" key="7">
    <source>
        <dbReference type="Proteomes" id="UP001439008"/>
    </source>
</evidence>
<comment type="similarity">
    <text evidence="5">Belongs to the U2 small nuclear ribonucleoprotein A family.</text>
</comment>
<dbReference type="Proteomes" id="UP001439008">
    <property type="component" value="Unassembled WGS sequence"/>
</dbReference>
<evidence type="ECO:0000256" key="5">
    <source>
        <dbReference type="ARBA" id="ARBA00024196"/>
    </source>
</evidence>
<keyword evidence="4" id="KW-0539">Nucleus</keyword>
<organism evidence="6 7">
    <name type="scientific">Bonamia ostreae</name>
    <dbReference type="NCBI Taxonomy" id="126728"/>
    <lineage>
        <taxon>Eukaryota</taxon>
        <taxon>Sar</taxon>
        <taxon>Rhizaria</taxon>
        <taxon>Endomyxa</taxon>
        <taxon>Ascetosporea</taxon>
        <taxon>Haplosporida</taxon>
        <taxon>Bonamia</taxon>
    </lineage>
</organism>
<protein>
    <submittedName>
        <fullName evidence="6">U2 snRNP complex subunit</fullName>
    </submittedName>
</protein>
<dbReference type="InterPro" id="IPR001611">
    <property type="entry name" value="Leu-rich_rpt"/>
</dbReference>
<comment type="caution">
    <text evidence="6">The sequence shown here is derived from an EMBL/GenBank/DDBJ whole genome shotgun (WGS) entry which is preliminary data.</text>
</comment>
<name>A0ABV2AQF1_9EUKA</name>
<dbReference type="EMBL" id="JBDODL010001912">
    <property type="protein sequence ID" value="MES1921898.1"/>
    <property type="molecule type" value="Genomic_DNA"/>
</dbReference>
<sequence>MRITQSLVQNAHTRLNVMGEFEISLRGLNITAIENFGLTKNLFFSIDLSHNSIQILENFPRMENVKSMFLNCNNISVVSPSLGLMLPELKILVLTDNKISDLKSIENISKFDKLEHLSLVENPIRRVKEYRLYVIWLMPSLKSLDFRKISNAERKKAKERFRKSDNKENERSEKTEVLTAKEKKILKNAIKNAKNIETVEKIGTILNRGCLMEGERIEDFE</sequence>
<dbReference type="Gene3D" id="3.80.10.10">
    <property type="entry name" value="Ribonuclease Inhibitor"/>
    <property type="match status" value="1"/>
</dbReference>
<evidence type="ECO:0000256" key="4">
    <source>
        <dbReference type="ARBA" id="ARBA00023242"/>
    </source>
</evidence>
<dbReference type="Pfam" id="PF14580">
    <property type="entry name" value="LRR_9"/>
    <property type="match status" value="1"/>
</dbReference>
<accession>A0ABV2AQF1</accession>
<keyword evidence="7" id="KW-1185">Reference proteome</keyword>
<dbReference type="PANTHER" id="PTHR10552">
    <property type="entry name" value="U2 SMALL NUCLEAR RIBONUCLEOPROTEIN A"/>
    <property type="match status" value="1"/>
</dbReference>
<gene>
    <name evidence="6" type="primary">LEA1</name>
    <name evidence="6" type="ORF">MHBO_003429</name>
</gene>
<keyword evidence="3" id="KW-0677">Repeat</keyword>
<evidence type="ECO:0000313" key="6">
    <source>
        <dbReference type="EMBL" id="MES1921898.1"/>
    </source>
</evidence>